<organism evidence="2 3">
    <name type="scientific">Selenobaculum gibii</name>
    <dbReference type="NCBI Taxonomy" id="3054208"/>
    <lineage>
        <taxon>Bacteria</taxon>
        <taxon>Bacillati</taxon>
        <taxon>Bacillota</taxon>
        <taxon>Negativicutes</taxon>
        <taxon>Selenomonadales</taxon>
        <taxon>Selenomonadaceae</taxon>
        <taxon>Selenobaculum</taxon>
    </lineage>
</organism>
<dbReference type="AlphaFoldDB" id="A0A9Y2AIK8"/>
<feature type="region of interest" description="Disordered" evidence="1">
    <location>
        <begin position="43"/>
        <end position="65"/>
    </location>
</feature>
<dbReference type="KEGG" id="sgbi:P3F81_11230"/>
<reference evidence="2" key="1">
    <citation type="submission" date="2023-03" db="EMBL/GenBank/DDBJ databases">
        <title>Selenobaculum gbiensis gen. nov. sp. nov., a new bacterium isolated from the gut microbiota of IBD patient.</title>
        <authorList>
            <person name="Yeo S."/>
            <person name="Park H."/>
            <person name="Huh C.S."/>
        </authorList>
    </citation>
    <scope>NUCLEOTIDE SEQUENCE</scope>
    <source>
        <strain evidence="2">ICN-92133</strain>
    </source>
</reference>
<evidence type="ECO:0000256" key="1">
    <source>
        <dbReference type="SAM" id="MobiDB-lite"/>
    </source>
</evidence>
<proteinExistence type="predicted"/>
<name>A0A9Y2AIK8_9FIRM</name>
<dbReference type="Proteomes" id="UP001243623">
    <property type="component" value="Chromosome"/>
</dbReference>
<accession>A0A9Y2AIK8</accession>
<dbReference type="EMBL" id="CP120678">
    <property type="protein sequence ID" value="WIW70446.1"/>
    <property type="molecule type" value="Genomic_DNA"/>
</dbReference>
<evidence type="ECO:0000313" key="3">
    <source>
        <dbReference type="Proteomes" id="UP001243623"/>
    </source>
</evidence>
<evidence type="ECO:0000313" key="2">
    <source>
        <dbReference type="EMBL" id="WIW70446.1"/>
    </source>
</evidence>
<dbReference type="RefSeq" id="WP_147669681.1">
    <property type="nucleotide sequence ID" value="NZ_CP120678.1"/>
</dbReference>
<keyword evidence="3" id="KW-1185">Reference proteome</keyword>
<sequence>MIERILEIMPIQRIDNYNNNRQSSRDNMKRKDELSFGAILEKKMNQMENNQNRKSDAYHLDLRKG</sequence>
<protein>
    <submittedName>
        <fullName evidence="2">Uncharacterized protein</fullName>
    </submittedName>
</protein>
<gene>
    <name evidence="2" type="ORF">P3F81_11230</name>
</gene>